<dbReference type="GeneID" id="14911643"/>
<evidence type="ECO:0000259" key="2">
    <source>
        <dbReference type="SMART" id="SM00829"/>
    </source>
</evidence>
<dbReference type="PANTHER" id="PTHR43205:SF7">
    <property type="entry name" value="PROSTAGLANDIN REDUCTASE 1"/>
    <property type="match status" value="1"/>
</dbReference>
<keyword evidence="4" id="KW-1185">Reference proteome</keyword>
<proteinExistence type="predicted"/>
<dbReference type="CDD" id="cd05288">
    <property type="entry name" value="PGDH"/>
    <property type="match status" value="1"/>
</dbReference>
<gene>
    <name evidence="3" type="ORF">ACA1_387070</name>
</gene>
<dbReference type="SUPFAM" id="SSF51735">
    <property type="entry name" value="NAD(P)-binding Rossmann-fold domains"/>
    <property type="match status" value="1"/>
</dbReference>
<evidence type="ECO:0000313" key="3">
    <source>
        <dbReference type="EMBL" id="ELR11118.1"/>
    </source>
</evidence>
<evidence type="ECO:0000256" key="1">
    <source>
        <dbReference type="ARBA" id="ARBA00023002"/>
    </source>
</evidence>
<dbReference type="PANTHER" id="PTHR43205">
    <property type="entry name" value="PROSTAGLANDIN REDUCTASE"/>
    <property type="match status" value="1"/>
</dbReference>
<dbReference type="SUPFAM" id="SSF50129">
    <property type="entry name" value="GroES-like"/>
    <property type="match status" value="1"/>
</dbReference>
<dbReference type="GO" id="GO:0016628">
    <property type="term" value="F:oxidoreductase activity, acting on the CH-CH group of donors, NAD or NADP as acceptor"/>
    <property type="evidence" value="ECO:0007669"/>
    <property type="project" value="InterPro"/>
</dbReference>
<dbReference type="Pfam" id="PF16884">
    <property type="entry name" value="ADH_N_2"/>
    <property type="match status" value="1"/>
</dbReference>
<dbReference type="EMBL" id="KB008156">
    <property type="protein sequence ID" value="ELR11118.1"/>
    <property type="molecule type" value="Genomic_DNA"/>
</dbReference>
<dbReference type="Proteomes" id="UP000011083">
    <property type="component" value="Unassembled WGS sequence"/>
</dbReference>
<evidence type="ECO:0000313" key="4">
    <source>
        <dbReference type="Proteomes" id="UP000011083"/>
    </source>
</evidence>
<dbReference type="SMART" id="SM00829">
    <property type="entry name" value="PKS_ER"/>
    <property type="match status" value="1"/>
</dbReference>
<dbReference type="InterPro" id="IPR045010">
    <property type="entry name" value="MDR_fam"/>
</dbReference>
<dbReference type="KEGG" id="acan:ACA1_387070"/>
<dbReference type="Gene3D" id="3.40.50.720">
    <property type="entry name" value="NAD(P)-binding Rossmann-like Domain"/>
    <property type="match status" value="1"/>
</dbReference>
<dbReference type="Pfam" id="PF00107">
    <property type="entry name" value="ADH_zinc_N"/>
    <property type="match status" value="1"/>
</dbReference>
<sequence length="355" mass="38681">MEGEANKQWIYVKRPEGEVTEEHYKLVETPVPQPGEGEVLLKALFITVDPYMRIQQAATNTWEAPHPLNKVQGAGAVGEVLVSNDTTGRLKKGDVVLSYSGWQTHAVVPAASCRKIDWDPKVAPYSYALGVLGMPGRTAYFGLYEAGKPKAGETVVVSGAAGAVGSIVVQLAKIRGCRVVAIAGSDDKLRGSGAQWLKEELGADEVLNYKGWKTVDDARQALEQACPKGVDVYFDNVGGIITDAIILHLINTFARVIICGQISQYEGHLDSPQLGPRFLHRILYTRATIQGILARDYNDRMDEMLQQMVPWLSEVPSNVGKLKYAETVVEGFEKLPSALNSLFSGKNTGKLVVKV</sequence>
<dbReference type="OMA" id="YPIKNIH"/>
<dbReference type="OrthoDB" id="809632at2759"/>
<dbReference type="FunFam" id="3.40.50.720:FF:000121">
    <property type="entry name" value="Prostaglandin reductase 2"/>
    <property type="match status" value="1"/>
</dbReference>
<dbReference type="InterPro" id="IPR020843">
    <property type="entry name" value="ER"/>
</dbReference>
<dbReference type="RefSeq" id="XP_004333131.1">
    <property type="nucleotide sequence ID" value="XM_004333083.1"/>
</dbReference>
<dbReference type="InterPro" id="IPR013149">
    <property type="entry name" value="ADH-like_C"/>
</dbReference>
<keyword evidence="1" id="KW-0560">Oxidoreductase</keyword>
<dbReference type="Gene3D" id="3.90.180.10">
    <property type="entry name" value="Medium-chain alcohol dehydrogenases, catalytic domain"/>
    <property type="match status" value="1"/>
</dbReference>
<reference evidence="3 4" key="1">
    <citation type="journal article" date="2013" name="Genome Biol.">
        <title>Genome of Acanthamoeba castellanii highlights extensive lateral gene transfer and early evolution of tyrosine kinase signaling.</title>
        <authorList>
            <person name="Clarke M."/>
            <person name="Lohan A.J."/>
            <person name="Liu B."/>
            <person name="Lagkouvardos I."/>
            <person name="Roy S."/>
            <person name="Zafar N."/>
            <person name="Bertelli C."/>
            <person name="Schilde C."/>
            <person name="Kianianmomeni A."/>
            <person name="Burglin T.R."/>
            <person name="Frech C."/>
            <person name="Turcotte B."/>
            <person name="Kopec K.O."/>
            <person name="Synnott J.M."/>
            <person name="Choo C."/>
            <person name="Paponov I."/>
            <person name="Finkler A."/>
            <person name="Soon Heng Tan C."/>
            <person name="Hutchins A.P."/>
            <person name="Weinmeier T."/>
            <person name="Rattei T."/>
            <person name="Chu J.S."/>
            <person name="Gimenez G."/>
            <person name="Irimia M."/>
            <person name="Rigden D.J."/>
            <person name="Fitzpatrick D.A."/>
            <person name="Lorenzo-Morales J."/>
            <person name="Bateman A."/>
            <person name="Chiu C.H."/>
            <person name="Tang P."/>
            <person name="Hegemann P."/>
            <person name="Fromm H."/>
            <person name="Raoult D."/>
            <person name="Greub G."/>
            <person name="Miranda-Saavedra D."/>
            <person name="Chen N."/>
            <person name="Nash P."/>
            <person name="Ginger M.L."/>
            <person name="Horn M."/>
            <person name="Schaap P."/>
            <person name="Caler L."/>
            <person name="Loftus B."/>
        </authorList>
    </citation>
    <scope>NUCLEOTIDE SEQUENCE [LARGE SCALE GENOMIC DNA]</scope>
    <source>
        <strain evidence="3 4">Neff</strain>
    </source>
</reference>
<name>L8GEJ6_ACACF</name>
<organism evidence="3 4">
    <name type="scientific">Acanthamoeba castellanii (strain ATCC 30010 / Neff)</name>
    <dbReference type="NCBI Taxonomy" id="1257118"/>
    <lineage>
        <taxon>Eukaryota</taxon>
        <taxon>Amoebozoa</taxon>
        <taxon>Discosea</taxon>
        <taxon>Longamoebia</taxon>
        <taxon>Centramoebida</taxon>
        <taxon>Acanthamoebidae</taxon>
        <taxon>Acanthamoeba</taxon>
    </lineage>
</organism>
<protein>
    <submittedName>
        <fullName evidence="3">Ltb4dh protein</fullName>
    </submittedName>
</protein>
<feature type="domain" description="Enoyl reductase (ER)" evidence="2">
    <location>
        <begin position="17"/>
        <end position="353"/>
    </location>
</feature>
<dbReference type="VEuPathDB" id="AmoebaDB:ACA1_387070"/>
<accession>L8GEJ6</accession>
<dbReference type="InterPro" id="IPR041694">
    <property type="entry name" value="ADH_N_2"/>
</dbReference>
<dbReference type="AlphaFoldDB" id="L8GEJ6"/>
<dbReference type="InterPro" id="IPR011032">
    <property type="entry name" value="GroES-like_sf"/>
</dbReference>
<dbReference type="InterPro" id="IPR036291">
    <property type="entry name" value="NAD(P)-bd_dom_sf"/>
</dbReference>